<evidence type="ECO:0000313" key="2">
    <source>
        <dbReference type="Proteomes" id="UP001197247"/>
    </source>
</evidence>
<dbReference type="InterPro" id="IPR029063">
    <property type="entry name" value="SAM-dependent_MTases_sf"/>
</dbReference>
<gene>
    <name evidence="1" type="ORF">KIH74_28525</name>
</gene>
<evidence type="ECO:0008006" key="3">
    <source>
        <dbReference type="Google" id="ProtNLM"/>
    </source>
</evidence>
<organism evidence="1 2">
    <name type="scientific">Kineosporia corallincola</name>
    <dbReference type="NCBI Taxonomy" id="2835133"/>
    <lineage>
        <taxon>Bacteria</taxon>
        <taxon>Bacillati</taxon>
        <taxon>Actinomycetota</taxon>
        <taxon>Actinomycetes</taxon>
        <taxon>Kineosporiales</taxon>
        <taxon>Kineosporiaceae</taxon>
        <taxon>Kineosporia</taxon>
    </lineage>
</organism>
<dbReference type="PROSITE" id="PS51678">
    <property type="entry name" value="SAM_MT_PRMT"/>
    <property type="match status" value="1"/>
</dbReference>
<evidence type="ECO:0000313" key="1">
    <source>
        <dbReference type="EMBL" id="MBT0772922.1"/>
    </source>
</evidence>
<proteinExistence type="predicted"/>
<name>A0ABS5TP94_9ACTN</name>
<dbReference type="InterPro" id="IPR025799">
    <property type="entry name" value="Arg_MeTrfase"/>
</dbReference>
<sequence length="280" mass="29780">MLDIGAGTGLLSILSARAGARSVDAFEAHTEMAEVAARTIKASGAGDKVALHSTMSSNVSFLPGDRRNFLVTEIFDCGIIGEGILPTLRHARRSMLTPGYASIPQAATLSGRLVASPDIRRLNEVTSACDVDVSTLNELQTRGHFPVRLQTWDHTLVSAEAGLYHLDLTQEPPDPGQAWDVVFEADTTALADGIAAWFTMDLGAGEGIDTAPGTPSHWMQAFIPFPRPVQVIAGHPLTVSLSIEDEVSIVARPVLPDDTGLAGPPIEFEYESILMNGANL</sequence>
<dbReference type="Proteomes" id="UP001197247">
    <property type="component" value="Unassembled WGS sequence"/>
</dbReference>
<dbReference type="PANTHER" id="PTHR11006">
    <property type="entry name" value="PROTEIN ARGININE N-METHYLTRANSFERASE"/>
    <property type="match status" value="1"/>
</dbReference>
<protein>
    <recommendedName>
        <fullName evidence="3">Protein arginine N-methyltransferase 1</fullName>
    </recommendedName>
</protein>
<dbReference type="PANTHER" id="PTHR11006:SF60">
    <property type="entry name" value="PROTEIN ARGININE N-METHYLTRANSFERASE 9"/>
    <property type="match status" value="1"/>
</dbReference>
<dbReference type="EMBL" id="JAHBAY010000014">
    <property type="protein sequence ID" value="MBT0772922.1"/>
    <property type="molecule type" value="Genomic_DNA"/>
</dbReference>
<reference evidence="1 2" key="1">
    <citation type="submission" date="2021-05" db="EMBL/GenBank/DDBJ databases">
        <title>Kineosporia and Streptomyces sp. nov. two new marine actinobacteria isolated from Coral.</title>
        <authorList>
            <person name="Buangrab K."/>
            <person name="Sutthacheep M."/>
            <person name="Yeemin T."/>
            <person name="Harunari E."/>
            <person name="Igarashi Y."/>
            <person name="Kanchanasin P."/>
            <person name="Tanasupawat S."/>
            <person name="Phongsopitanun W."/>
        </authorList>
    </citation>
    <scope>NUCLEOTIDE SEQUENCE [LARGE SCALE GENOMIC DNA]</scope>
    <source>
        <strain evidence="1 2">J2-2</strain>
    </source>
</reference>
<keyword evidence="2" id="KW-1185">Reference proteome</keyword>
<accession>A0ABS5TP94</accession>
<dbReference type="SUPFAM" id="SSF53335">
    <property type="entry name" value="S-adenosyl-L-methionine-dependent methyltransferases"/>
    <property type="match status" value="1"/>
</dbReference>
<dbReference type="Gene3D" id="3.40.50.150">
    <property type="entry name" value="Vaccinia Virus protein VP39"/>
    <property type="match status" value="1"/>
</dbReference>
<dbReference type="CDD" id="cd02440">
    <property type="entry name" value="AdoMet_MTases"/>
    <property type="match status" value="1"/>
</dbReference>
<dbReference type="Gene3D" id="2.70.160.11">
    <property type="entry name" value="Hnrnp arginine n-methyltransferase1"/>
    <property type="match status" value="1"/>
</dbReference>
<comment type="caution">
    <text evidence="1">The sequence shown here is derived from an EMBL/GenBank/DDBJ whole genome shotgun (WGS) entry which is preliminary data.</text>
</comment>